<dbReference type="NCBIfam" id="TIGR01444">
    <property type="entry name" value="fkbM_fam"/>
    <property type="match status" value="1"/>
</dbReference>
<keyword evidence="1" id="KW-0175">Coiled coil</keyword>
<accession>A0ABQ5V2A7</accession>
<reference evidence="4" key="2">
    <citation type="submission" date="2023-01" db="EMBL/GenBank/DDBJ databases">
        <title>Draft genome sequence of Algimonas porphyrae strain NBRC 108216.</title>
        <authorList>
            <person name="Sun Q."/>
            <person name="Mori K."/>
        </authorList>
    </citation>
    <scope>NUCLEOTIDE SEQUENCE</scope>
    <source>
        <strain evidence="4">NBRC 108216</strain>
    </source>
</reference>
<proteinExistence type="predicted"/>
<dbReference type="Pfam" id="PF05050">
    <property type="entry name" value="Methyltransf_21"/>
    <property type="match status" value="1"/>
</dbReference>
<feature type="region of interest" description="Disordered" evidence="2">
    <location>
        <begin position="526"/>
        <end position="586"/>
    </location>
</feature>
<feature type="compositionally biased region" description="Basic residues" evidence="2">
    <location>
        <begin position="574"/>
        <end position="586"/>
    </location>
</feature>
<feature type="compositionally biased region" description="Low complexity" evidence="2">
    <location>
        <begin position="558"/>
        <end position="573"/>
    </location>
</feature>
<dbReference type="EMBL" id="BSNJ01000003">
    <property type="protein sequence ID" value="GLQ20834.1"/>
    <property type="molecule type" value="Genomic_DNA"/>
</dbReference>
<dbReference type="SUPFAM" id="SSF53335">
    <property type="entry name" value="S-adenosyl-L-methionine-dependent methyltransferases"/>
    <property type="match status" value="1"/>
</dbReference>
<dbReference type="Gene3D" id="3.40.50.150">
    <property type="entry name" value="Vaccinia Virus protein VP39"/>
    <property type="match status" value="1"/>
</dbReference>
<name>A0ABQ5V2A7_9PROT</name>
<feature type="domain" description="Methyltransferase FkbM" evidence="3">
    <location>
        <begin position="47"/>
        <end position="178"/>
    </location>
</feature>
<keyword evidence="5" id="KW-1185">Reference proteome</keyword>
<evidence type="ECO:0000256" key="1">
    <source>
        <dbReference type="SAM" id="Coils"/>
    </source>
</evidence>
<dbReference type="InterPro" id="IPR006342">
    <property type="entry name" value="FkbM_mtfrase"/>
</dbReference>
<evidence type="ECO:0000313" key="5">
    <source>
        <dbReference type="Proteomes" id="UP001161390"/>
    </source>
</evidence>
<gene>
    <name evidence="4" type="ORF">GCM10007854_17890</name>
</gene>
<dbReference type="Proteomes" id="UP001161390">
    <property type="component" value="Unassembled WGS sequence"/>
</dbReference>
<feature type="coiled-coil region" evidence="1">
    <location>
        <begin position="296"/>
        <end position="391"/>
    </location>
</feature>
<organism evidence="4 5">
    <name type="scientific">Algimonas porphyrae</name>
    <dbReference type="NCBI Taxonomy" id="1128113"/>
    <lineage>
        <taxon>Bacteria</taxon>
        <taxon>Pseudomonadati</taxon>
        <taxon>Pseudomonadota</taxon>
        <taxon>Alphaproteobacteria</taxon>
        <taxon>Maricaulales</taxon>
        <taxon>Robiginitomaculaceae</taxon>
        <taxon>Algimonas</taxon>
    </lineage>
</organism>
<reference evidence="4" key="1">
    <citation type="journal article" date="2014" name="Int. J. Syst. Evol. Microbiol.">
        <title>Complete genome of a new Firmicutes species belonging to the dominant human colonic microbiota ('Ruminococcus bicirculans') reveals two chromosomes and a selective capacity to utilize plant glucans.</title>
        <authorList>
            <consortium name="NISC Comparative Sequencing Program"/>
            <person name="Wegmann U."/>
            <person name="Louis P."/>
            <person name="Goesmann A."/>
            <person name="Henrissat B."/>
            <person name="Duncan S.H."/>
            <person name="Flint H.J."/>
        </authorList>
    </citation>
    <scope>NUCLEOTIDE SEQUENCE</scope>
    <source>
        <strain evidence="4">NBRC 108216</strain>
    </source>
</reference>
<evidence type="ECO:0000259" key="3">
    <source>
        <dbReference type="Pfam" id="PF05050"/>
    </source>
</evidence>
<evidence type="ECO:0000313" key="4">
    <source>
        <dbReference type="EMBL" id="GLQ20834.1"/>
    </source>
</evidence>
<comment type="caution">
    <text evidence="4">The sequence shown here is derived from an EMBL/GenBank/DDBJ whole genome shotgun (WGS) entry which is preliminary data.</text>
</comment>
<protein>
    <recommendedName>
        <fullName evidence="3">Methyltransferase FkbM domain-containing protein</fullName>
    </recommendedName>
</protein>
<dbReference type="RefSeq" id="WP_284371755.1">
    <property type="nucleotide sequence ID" value="NZ_BSNJ01000003.1"/>
</dbReference>
<evidence type="ECO:0000256" key="2">
    <source>
        <dbReference type="SAM" id="MobiDB-lite"/>
    </source>
</evidence>
<dbReference type="SUPFAM" id="SSF57997">
    <property type="entry name" value="Tropomyosin"/>
    <property type="match status" value="1"/>
</dbReference>
<dbReference type="InterPro" id="IPR029063">
    <property type="entry name" value="SAM-dependent_MTases_sf"/>
</dbReference>
<sequence length="586" mass="65621">MNRPVHSQLPDRARHQRQGQFRSHAQTLEDAALFKSLRDVRAGTYLDIGAYHPLRDSVSAGFYERGWRGISVDPLPGLDALYSQHRPDETFIAAAVSDQADTAILSRVDGTGLSAIDGAGADRITVDTVPLTAVLDQLDTPIHWMKIDVEGHEAAVIDSWGDHPARPWVLCLESQGGDEPGWHAALVARGYDFVRSDGLNRFYLHRDQSSRRAALAEPPSVLDRVLVTEWSGLSEIPNRLVSLTAERDSMQTLMQSQDRALDDYRFALKSANQAQQDLHQSIKDHRSAIDAGNEAQAHLHRHVARLEQELAAAQDALAQATEPAAPELSARIERLTRRLEAERQSHRAAAMALRAGVASTEQALAQTQAACRQLQDERTGHQARISDLEAQLHGLRIREAHLVEEIDRHAHGLDAIRRSTAWRVTKPVRVVMSGLRKGRARSRTLSGRIRSFGFGAALRLWLLNIAVTHWRRDYKILRPVRLFILNRPSLGRRLAMRPDHWDENWNATDPFDPDPSATQAILARERASDPNPARYKGPPPSEHPDDLPPGRRPPPVLLTPRRNSNALLRLLKPVLKRPRARHRDAT</sequence>